<accession>A0A5K3FJL5</accession>
<name>A0A5K3FJL5_MESCO</name>
<reference evidence="1" key="1">
    <citation type="submission" date="2019-11" db="UniProtKB">
        <authorList>
            <consortium name="WormBaseParasite"/>
        </authorList>
    </citation>
    <scope>IDENTIFICATION</scope>
</reference>
<dbReference type="AlphaFoldDB" id="A0A5K3FJL5"/>
<sequence length="54" mass="5843">MRLMCGGKDTTFLVLEKCSRGHRKGGPVCLSEGSRLVAVADSVSFGFTTHNAKW</sequence>
<evidence type="ECO:0000313" key="1">
    <source>
        <dbReference type="WBParaSite" id="MCU_008939-RA"/>
    </source>
</evidence>
<protein>
    <submittedName>
        <fullName evidence="1">TLDc domain-containing protein</fullName>
    </submittedName>
</protein>
<proteinExistence type="predicted"/>
<dbReference type="WBParaSite" id="MCU_008939-RA">
    <property type="protein sequence ID" value="MCU_008939-RA"/>
    <property type="gene ID" value="MCU_008939"/>
</dbReference>
<organism evidence="1">
    <name type="scientific">Mesocestoides corti</name>
    <name type="common">Flatworm</name>
    <dbReference type="NCBI Taxonomy" id="53468"/>
    <lineage>
        <taxon>Eukaryota</taxon>
        <taxon>Metazoa</taxon>
        <taxon>Spiralia</taxon>
        <taxon>Lophotrochozoa</taxon>
        <taxon>Platyhelminthes</taxon>
        <taxon>Cestoda</taxon>
        <taxon>Eucestoda</taxon>
        <taxon>Cyclophyllidea</taxon>
        <taxon>Mesocestoididae</taxon>
        <taxon>Mesocestoides</taxon>
    </lineage>
</organism>